<dbReference type="PROSITE" id="PS50022">
    <property type="entry name" value="FA58C_3"/>
    <property type="match status" value="1"/>
</dbReference>
<sequence length="118" mass="13769">MDNYIRTWWEAADSRTAQWIRVDLGREYEVYSARTLFADRGLDYDAGIAPGPYPYRIEGSIDGVEWFTLIDKSDNTIDQHIVYDTWGPKRARFARLFIIAAPRGMRIGVWEFTVFGRP</sequence>
<dbReference type="InterPro" id="IPR000421">
    <property type="entry name" value="FA58C"/>
</dbReference>
<keyword evidence="3" id="KW-1185">Reference proteome</keyword>
<evidence type="ECO:0000313" key="3">
    <source>
        <dbReference type="Proteomes" id="UP000249260"/>
    </source>
</evidence>
<dbReference type="EMBL" id="QLUW01000004">
    <property type="protein sequence ID" value="RAP74336.1"/>
    <property type="molecule type" value="Genomic_DNA"/>
</dbReference>
<feature type="domain" description="F5/8 type C" evidence="1">
    <location>
        <begin position="1"/>
        <end position="117"/>
    </location>
</feature>
<dbReference type="AlphaFoldDB" id="A0A328U355"/>
<dbReference type="Pfam" id="PF00754">
    <property type="entry name" value="F5_F8_type_C"/>
    <property type="match status" value="1"/>
</dbReference>
<dbReference type="InterPro" id="IPR008979">
    <property type="entry name" value="Galactose-bd-like_sf"/>
</dbReference>
<name>A0A328U355_9BACL</name>
<organism evidence="2 3">
    <name type="scientific">Paenibacillus montanisoli</name>
    <dbReference type="NCBI Taxonomy" id="2081970"/>
    <lineage>
        <taxon>Bacteria</taxon>
        <taxon>Bacillati</taxon>
        <taxon>Bacillota</taxon>
        <taxon>Bacilli</taxon>
        <taxon>Bacillales</taxon>
        <taxon>Paenibacillaceae</taxon>
        <taxon>Paenibacillus</taxon>
    </lineage>
</organism>
<reference evidence="2 3" key="1">
    <citation type="submission" date="2018-06" db="EMBL/GenBank/DDBJ databases">
        <title>Paenibacillus montanisoli sp. nov., isolated from mountain area soil.</title>
        <authorList>
            <person name="Wu M."/>
        </authorList>
    </citation>
    <scope>NUCLEOTIDE SEQUENCE [LARGE SCALE GENOMIC DNA]</scope>
    <source>
        <strain evidence="2 3">RA17</strain>
    </source>
</reference>
<protein>
    <recommendedName>
        <fullName evidence="1">F5/8 type C domain-containing protein</fullName>
    </recommendedName>
</protein>
<dbReference type="Gene3D" id="2.60.120.260">
    <property type="entry name" value="Galactose-binding domain-like"/>
    <property type="match status" value="1"/>
</dbReference>
<proteinExistence type="predicted"/>
<dbReference type="Proteomes" id="UP000249260">
    <property type="component" value="Unassembled WGS sequence"/>
</dbReference>
<evidence type="ECO:0000259" key="1">
    <source>
        <dbReference type="PROSITE" id="PS50022"/>
    </source>
</evidence>
<accession>A0A328U355</accession>
<comment type="caution">
    <text evidence="2">The sequence shown here is derived from an EMBL/GenBank/DDBJ whole genome shotgun (WGS) entry which is preliminary data.</text>
</comment>
<evidence type="ECO:0000313" key="2">
    <source>
        <dbReference type="EMBL" id="RAP74336.1"/>
    </source>
</evidence>
<dbReference type="OrthoDB" id="1098018at2"/>
<dbReference type="SUPFAM" id="SSF49785">
    <property type="entry name" value="Galactose-binding domain-like"/>
    <property type="match status" value="1"/>
</dbReference>
<gene>
    <name evidence="2" type="ORF">DL346_19825</name>
</gene>